<reference evidence="1 2" key="1">
    <citation type="journal article" date="2019" name="Sci. Rep.">
        <title>Orb-weaving spider Araneus ventricosus genome elucidates the spidroin gene catalogue.</title>
        <authorList>
            <person name="Kono N."/>
            <person name="Nakamura H."/>
            <person name="Ohtoshi R."/>
            <person name="Moran D.A.P."/>
            <person name="Shinohara A."/>
            <person name="Yoshida Y."/>
            <person name="Fujiwara M."/>
            <person name="Mori M."/>
            <person name="Tomita M."/>
            <person name="Arakawa K."/>
        </authorList>
    </citation>
    <scope>NUCLEOTIDE SEQUENCE [LARGE SCALE GENOMIC DNA]</scope>
</reference>
<name>A0A4Y2JXI3_ARAVE</name>
<protein>
    <recommendedName>
        <fullName evidence="3">Integrase catalytic domain-containing protein</fullName>
    </recommendedName>
</protein>
<feature type="non-terminal residue" evidence="1">
    <location>
        <position position="1"/>
    </location>
</feature>
<keyword evidence="2" id="KW-1185">Reference proteome</keyword>
<dbReference type="OrthoDB" id="6423042at2759"/>
<accession>A0A4Y2JXI3</accession>
<comment type="caution">
    <text evidence="1">The sequence shown here is derived from an EMBL/GenBank/DDBJ whole genome shotgun (WGS) entry which is preliminary data.</text>
</comment>
<evidence type="ECO:0000313" key="1">
    <source>
        <dbReference type="EMBL" id="GBM94249.1"/>
    </source>
</evidence>
<dbReference type="InterPro" id="IPR036397">
    <property type="entry name" value="RNaseH_sf"/>
</dbReference>
<proteinExistence type="predicted"/>
<gene>
    <name evidence="1" type="ORF">AVEN_113105_1</name>
</gene>
<dbReference type="PANTHER" id="PTHR47331">
    <property type="entry name" value="PHD-TYPE DOMAIN-CONTAINING PROTEIN"/>
    <property type="match status" value="1"/>
</dbReference>
<dbReference type="EMBL" id="BGPR01269394">
    <property type="protein sequence ID" value="GBM94249.1"/>
    <property type="molecule type" value="Genomic_DNA"/>
</dbReference>
<dbReference type="GO" id="GO:0003676">
    <property type="term" value="F:nucleic acid binding"/>
    <property type="evidence" value="ECO:0007669"/>
    <property type="project" value="InterPro"/>
</dbReference>
<evidence type="ECO:0008006" key="3">
    <source>
        <dbReference type="Google" id="ProtNLM"/>
    </source>
</evidence>
<dbReference type="Gene3D" id="3.30.420.10">
    <property type="entry name" value="Ribonuclease H-like superfamily/Ribonuclease H"/>
    <property type="match status" value="1"/>
</dbReference>
<dbReference type="Proteomes" id="UP000499080">
    <property type="component" value="Unassembled WGS sequence"/>
</dbReference>
<sequence length="98" mass="11015">PKSPNFGGIWEAGVKCFKFHLKRVIGKQILSLEEFVTILAEIEGVLNSRPLTPLSSDFDNFEVLTPGHFLIGKPITAIPEPELKDIKEGRLSKWQKNN</sequence>
<dbReference type="AlphaFoldDB" id="A0A4Y2JXI3"/>
<evidence type="ECO:0000313" key="2">
    <source>
        <dbReference type="Proteomes" id="UP000499080"/>
    </source>
</evidence>
<organism evidence="1 2">
    <name type="scientific">Araneus ventricosus</name>
    <name type="common">Orbweaver spider</name>
    <name type="synonym">Epeira ventricosa</name>
    <dbReference type="NCBI Taxonomy" id="182803"/>
    <lineage>
        <taxon>Eukaryota</taxon>
        <taxon>Metazoa</taxon>
        <taxon>Ecdysozoa</taxon>
        <taxon>Arthropoda</taxon>
        <taxon>Chelicerata</taxon>
        <taxon>Arachnida</taxon>
        <taxon>Araneae</taxon>
        <taxon>Araneomorphae</taxon>
        <taxon>Entelegynae</taxon>
        <taxon>Araneoidea</taxon>
        <taxon>Araneidae</taxon>
        <taxon>Araneus</taxon>
    </lineage>
</organism>
<dbReference type="PANTHER" id="PTHR47331:SF1">
    <property type="entry name" value="GAG-LIKE PROTEIN"/>
    <property type="match status" value="1"/>
</dbReference>